<dbReference type="Proteomes" id="UP001597546">
    <property type="component" value="Unassembled WGS sequence"/>
</dbReference>
<name>A0ABW5TVA4_9SPHI</name>
<keyword evidence="5 6" id="KW-0472">Membrane</keyword>
<evidence type="ECO:0000256" key="6">
    <source>
        <dbReference type="SAM" id="Phobius"/>
    </source>
</evidence>
<keyword evidence="2" id="KW-1003">Cell membrane</keyword>
<gene>
    <name evidence="8" type="ORF">ACFSSE_10090</name>
</gene>
<dbReference type="RefSeq" id="WP_379041381.1">
    <property type="nucleotide sequence ID" value="NZ_JBHSKW010000014.1"/>
</dbReference>
<accession>A0ABW5TVA4</accession>
<organism evidence="8 9">
    <name type="scientific">Pedobacter alpinus</name>
    <dbReference type="NCBI Taxonomy" id="1590643"/>
    <lineage>
        <taxon>Bacteria</taxon>
        <taxon>Pseudomonadati</taxon>
        <taxon>Bacteroidota</taxon>
        <taxon>Sphingobacteriia</taxon>
        <taxon>Sphingobacteriales</taxon>
        <taxon>Sphingobacteriaceae</taxon>
        <taxon>Pedobacter</taxon>
    </lineage>
</organism>
<feature type="transmembrane region" description="Helical" evidence="6">
    <location>
        <begin position="46"/>
        <end position="66"/>
    </location>
</feature>
<evidence type="ECO:0000259" key="7">
    <source>
        <dbReference type="PROSITE" id="PS50850"/>
    </source>
</evidence>
<dbReference type="InterPro" id="IPR011701">
    <property type="entry name" value="MFS"/>
</dbReference>
<dbReference type="Gene3D" id="1.20.1250.20">
    <property type="entry name" value="MFS general substrate transporter like domains"/>
    <property type="match status" value="1"/>
</dbReference>
<evidence type="ECO:0000256" key="2">
    <source>
        <dbReference type="ARBA" id="ARBA00022475"/>
    </source>
</evidence>
<keyword evidence="4 6" id="KW-1133">Transmembrane helix</keyword>
<feature type="transmembrane region" description="Helical" evidence="6">
    <location>
        <begin position="99"/>
        <end position="120"/>
    </location>
</feature>
<feature type="transmembrane region" description="Helical" evidence="6">
    <location>
        <begin position="160"/>
        <end position="179"/>
    </location>
</feature>
<feature type="transmembrane region" description="Helical" evidence="6">
    <location>
        <begin position="341"/>
        <end position="362"/>
    </location>
</feature>
<evidence type="ECO:0000256" key="5">
    <source>
        <dbReference type="ARBA" id="ARBA00023136"/>
    </source>
</evidence>
<evidence type="ECO:0000256" key="3">
    <source>
        <dbReference type="ARBA" id="ARBA00022692"/>
    </source>
</evidence>
<evidence type="ECO:0000256" key="4">
    <source>
        <dbReference type="ARBA" id="ARBA00022989"/>
    </source>
</evidence>
<reference evidence="9" key="1">
    <citation type="journal article" date="2019" name="Int. J. Syst. Evol. Microbiol.">
        <title>The Global Catalogue of Microorganisms (GCM) 10K type strain sequencing project: providing services to taxonomists for standard genome sequencing and annotation.</title>
        <authorList>
            <consortium name="The Broad Institute Genomics Platform"/>
            <consortium name="The Broad Institute Genome Sequencing Center for Infectious Disease"/>
            <person name="Wu L."/>
            <person name="Ma J."/>
        </authorList>
    </citation>
    <scope>NUCLEOTIDE SEQUENCE [LARGE SCALE GENOMIC DNA]</scope>
    <source>
        <strain evidence="9">KCTC 42456</strain>
    </source>
</reference>
<feature type="transmembrane region" description="Helical" evidence="6">
    <location>
        <begin position="213"/>
        <end position="237"/>
    </location>
</feature>
<dbReference type="PROSITE" id="PS50850">
    <property type="entry name" value="MFS"/>
    <property type="match status" value="1"/>
</dbReference>
<evidence type="ECO:0000313" key="8">
    <source>
        <dbReference type="EMBL" id="MFD2732051.1"/>
    </source>
</evidence>
<comment type="subcellular location">
    <subcellularLocation>
        <location evidence="1">Cell membrane</location>
        <topology evidence="1">Multi-pass membrane protein</topology>
    </subcellularLocation>
</comment>
<dbReference type="PANTHER" id="PTHR43124:SF3">
    <property type="entry name" value="CHLORAMPHENICOL EFFLUX PUMP RV0191"/>
    <property type="match status" value="1"/>
</dbReference>
<proteinExistence type="predicted"/>
<dbReference type="EMBL" id="JBHULV010000029">
    <property type="protein sequence ID" value="MFD2732051.1"/>
    <property type="molecule type" value="Genomic_DNA"/>
</dbReference>
<feature type="domain" description="Major facilitator superfamily (MFS) profile" evidence="7">
    <location>
        <begin position="8"/>
        <end position="394"/>
    </location>
</feature>
<feature type="transmembrane region" description="Helical" evidence="6">
    <location>
        <begin position="7"/>
        <end position="26"/>
    </location>
</feature>
<keyword evidence="9" id="KW-1185">Reference proteome</keyword>
<sequence>MKSKEKIILLLLAAINFTHILDFMIMMPLGNYLMPYFNISSQQFSMLVAAYTFSAGISGFLAAFFVDRFDRKRVLLVGYAGFLIGTLFCALSPTYSLLLLSRIVAGIFGGLIGAQVLSIVADLIPYERRGTAMGVIMAAFSVASVFGVPFSLYLANIFNWHGPFFFVAGMGCLLLPFLIKYLPKIDGHLTENSKIKVNPIVLLKDIAKDRNQLLALALSASVMLGHFMIIPFLNPFLEFNKGFSKSQTPVVYMVGGALTLISSPFLGKIADRIGKHRLFTIMALTAIIPIAIITNLPNIPFYAVLVVTGFWFVVSSGRTIPAQAIISNVVNSERRGSFMSINSSVQQISVGLASVIAGLVVIKTPTNALAHYEITGYISIAVTLVSIFVISKLNAKVSSKGVVGSKEVA</sequence>
<feature type="transmembrane region" description="Helical" evidence="6">
    <location>
        <begin position="249"/>
        <end position="266"/>
    </location>
</feature>
<dbReference type="Pfam" id="PF07690">
    <property type="entry name" value="MFS_1"/>
    <property type="match status" value="1"/>
</dbReference>
<feature type="transmembrane region" description="Helical" evidence="6">
    <location>
        <begin position="132"/>
        <end position="154"/>
    </location>
</feature>
<dbReference type="InterPro" id="IPR050189">
    <property type="entry name" value="MFS_Efflux_Transporters"/>
</dbReference>
<evidence type="ECO:0000256" key="1">
    <source>
        <dbReference type="ARBA" id="ARBA00004651"/>
    </source>
</evidence>
<dbReference type="InterPro" id="IPR020846">
    <property type="entry name" value="MFS_dom"/>
</dbReference>
<evidence type="ECO:0000313" key="9">
    <source>
        <dbReference type="Proteomes" id="UP001597546"/>
    </source>
</evidence>
<dbReference type="SUPFAM" id="SSF103473">
    <property type="entry name" value="MFS general substrate transporter"/>
    <property type="match status" value="1"/>
</dbReference>
<feature type="transmembrane region" description="Helical" evidence="6">
    <location>
        <begin position="278"/>
        <end position="296"/>
    </location>
</feature>
<protein>
    <submittedName>
        <fullName evidence="8">MFS transporter</fullName>
    </submittedName>
</protein>
<comment type="caution">
    <text evidence="8">The sequence shown here is derived from an EMBL/GenBank/DDBJ whole genome shotgun (WGS) entry which is preliminary data.</text>
</comment>
<dbReference type="PANTHER" id="PTHR43124">
    <property type="entry name" value="PURINE EFFLUX PUMP PBUE"/>
    <property type="match status" value="1"/>
</dbReference>
<feature type="transmembrane region" description="Helical" evidence="6">
    <location>
        <begin position="73"/>
        <end position="93"/>
    </location>
</feature>
<dbReference type="InterPro" id="IPR036259">
    <property type="entry name" value="MFS_trans_sf"/>
</dbReference>
<dbReference type="CDD" id="cd17324">
    <property type="entry name" value="MFS_NepI_like"/>
    <property type="match status" value="1"/>
</dbReference>
<keyword evidence="3 6" id="KW-0812">Transmembrane</keyword>
<feature type="transmembrane region" description="Helical" evidence="6">
    <location>
        <begin position="374"/>
        <end position="391"/>
    </location>
</feature>